<name>A0ABN7X7F8_GIGMA</name>
<feature type="compositionally biased region" description="Basic and acidic residues" evidence="1">
    <location>
        <begin position="1"/>
        <end position="14"/>
    </location>
</feature>
<feature type="non-terminal residue" evidence="2">
    <location>
        <position position="1"/>
    </location>
</feature>
<reference evidence="2 3" key="1">
    <citation type="submission" date="2021-06" db="EMBL/GenBank/DDBJ databases">
        <authorList>
            <person name="Kallberg Y."/>
            <person name="Tangrot J."/>
            <person name="Rosling A."/>
        </authorList>
    </citation>
    <scope>NUCLEOTIDE SEQUENCE [LARGE SCALE GENOMIC DNA]</scope>
    <source>
        <strain evidence="2 3">120-4 pot B 10/14</strain>
    </source>
</reference>
<proteinExistence type="predicted"/>
<keyword evidence="3" id="KW-1185">Reference proteome</keyword>
<evidence type="ECO:0000313" key="3">
    <source>
        <dbReference type="Proteomes" id="UP000789901"/>
    </source>
</evidence>
<evidence type="ECO:0000256" key="1">
    <source>
        <dbReference type="SAM" id="MobiDB-lite"/>
    </source>
</evidence>
<protein>
    <submittedName>
        <fullName evidence="2">934_t:CDS:1</fullName>
    </submittedName>
</protein>
<evidence type="ECO:0000313" key="2">
    <source>
        <dbReference type="EMBL" id="CAG8848416.1"/>
    </source>
</evidence>
<accession>A0ABN7X7F8</accession>
<dbReference type="Proteomes" id="UP000789901">
    <property type="component" value="Unassembled WGS sequence"/>
</dbReference>
<feature type="region of interest" description="Disordered" evidence="1">
    <location>
        <begin position="1"/>
        <end position="40"/>
    </location>
</feature>
<sequence>CTRTTDEIPRHNDETAQLTKHYGITKSNVSQKIHKEKKRIQDTNNGEEIILLTKRDDNNEILTKKMLIKKLTKKKYQ</sequence>
<comment type="caution">
    <text evidence="2">The sequence shown here is derived from an EMBL/GenBank/DDBJ whole genome shotgun (WGS) entry which is preliminary data.</text>
</comment>
<organism evidence="2 3">
    <name type="scientific">Gigaspora margarita</name>
    <dbReference type="NCBI Taxonomy" id="4874"/>
    <lineage>
        <taxon>Eukaryota</taxon>
        <taxon>Fungi</taxon>
        <taxon>Fungi incertae sedis</taxon>
        <taxon>Mucoromycota</taxon>
        <taxon>Glomeromycotina</taxon>
        <taxon>Glomeromycetes</taxon>
        <taxon>Diversisporales</taxon>
        <taxon>Gigasporaceae</taxon>
        <taxon>Gigaspora</taxon>
    </lineage>
</organism>
<gene>
    <name evidence="2" type="ORF">GMARGA_LOCUS39169</name>
</gene>
<dbReference type="EMBL" id="CAJVQB010091877">
    <property type="protein sequence ID" value="CAG8848416.1"/>
    <property type="molecule type" value="Genomic_DNA"/>
</dbReference>